<keyword evidence="3" id="KW-0678">Repressor</keyword>
<gene>
    <name evidence="8" type="ORF">SAMN02746091_00252</name>
</gene>
<accession>A0A1M4SVN1</accession>
<dbReference type="InterPro" id="IPR035890">
    <property type="entry name" value="Anti-sigma-28_factor_FlgM_sf"/>
</dbReference>
<dbReference type="GO" id="GO:0044781">
    <property type="term" value="P:bacterial-type flagellum organization"/>
    <property type="evidence" value="ECO:0007669"/>
    <property type="project" value="UniProtKB-KW"/>
</dbReference>
<feature type="domain" description="Anti-sigma-28 factor FlgM C-terminal" evidence="7">
    <location>
        <begin position="32"/>
        <end position="85"/>
    </location>
</feature>
<protein>
    <recommendedName>
        <fullName evidence="2">Negative regulator of flagellin synthesis</fullName>
    </recommendedName>
</protein>
<evidence type="ECO:0000256" key="3">
    <source>
        <dbReference type="ARBA" id="ARBA00022491"/>
    </source>
</evidence>
<dbReference type="RefSeq" id="WP_027307551.1">
    <property type="nucleotide sequence ID" value="NZ_FQVG01000002.1"/>
</dbReference>
<evidence type="ECO:0000259" key="7">
    <source>
        <dbReference type="Pfam" id="PF04316"/>
    </source>
</evidence>
<evidence type="ECO:0000256" key="5">
    <source>
        <dbReference type="ARBA" id="ARBA00023015"/>
    </source>
</evidence>
<dbReference type="InterPro" id="IPR007412">
    <property type="entry name" value="FlgM"/>
</dbReference>
<name>A0A1M4SVN1_9CLOT</name>
<keyword evidence="9" id="KW-1185">Reference proteome</keyword>
<keyword evidence="4" id="KW-1005">Bacterial flagellum biogenesis</keyword>
<comment type="similarity">
    <text evidence="1">Belongs to the FlgM family.</text>
</comment>
<dbReference type="SUPFAM" id="SSF101498">
    <property type="entry name" value="Anti-sigma factor FlgM"/>
    <property type="match status" value="1"/>
</dbReference>
<evidence type="ECO:0000256" key="6">
    <source>
        <dbReference type="ARBA" id="ARBA00023163"/>
    </source>
</evidence>
<dbReference type="NCBIfam" id="TIGR03824">
    <property type="entry name" value="FlgM_jcvi"/>
    <property type="match status" value="1"/>
</dbReference>
<organism evidence="8 9">
    <name type="scientific">Caloramator proteoclasticus DSM 10124</name>
    <dbReference type="NCBI Taxonomy" id="1121262"/>
    <lineage>
        <taxon>Bacteria</taxon>
        <taxon>Bacillati</taxon>
        <taxon>Bacillota</taxon>
        <taxon>Clostridia</taxon>
        <taxon>Eubacteriales</taxon>
        <taxon>Clostridiaceae</taxon>
        <taxon>Caloramator</taxon>
    </lineage>
</organism>
<evidence type="ECO:0000256" key="4">
    <source>
        <dbReference type="ARBA" id="ARBA00022795"/>
    </source>
</evidence>
<dbReference type="Pfam" id="PF04316">
    <property type="entry name" value="FlgM"/>
    <property type="match status" value="1"/>
</dbReference>
<evidence type="ECO:0000313" key="8">
    <source>
        <dbReference type="EMBL" id="SHE36229.1"/>
    </source>
</evidence>
<dbReference type="Proteomes" id="UP000184423">
    <property type="component" value="Unassembled WGS sequence"/>
</dbReference>
<dbReference type="EMBL" id="FQVG01000002">
    <property type="protein sequence ID" value="SHE36229.1"/>
    <property type="molecule type" value="Genomic_DNA"/>
</dbReference>
<evidence type="ECO:0000313" key="9">
    <source>
        <dbReference type="Proteomes" id="UP000184423"/>
    </source>
</evidence>
<dbReference type="InterPro" id="IPR031316">
    <property type="entry name" value="FlgM_C"/>
</dbReference>
<evidence type="ECO:0000256" key="1">
    <source>
        <dbReference type="ARBA" id="ARBA00005322"/>
    </source>
</evidence>
<evidence type="ECO:0000256" key="2">
    <source>
        <dbReference type="ARBA" id="ARBA00017823"/>
    </source>
</evidence>
<keyword evidence="6" id="KW-0804">Transcription</keyword>
<keyword evidence="5" id="KW-0805">Transcription regulation</keyword>
<reference evidence="9" key="1">
    <citation type="submission" date="2016-11" db="EMBL/GenBank/DDBJ databases">
        <authorList>
            <person name="Varghese N."/>
            <person name="Submissions S."/>
        </authorList>
    </citation>
    <scope>NUCLEOTIDE SEQUENCE [LARGE SCALE GENOMIC DNA]</scope>
    <source>
        <strain evidence="9">DSM 10124</strain>
    </source>
</reference>
<sequence>MKINFTTSNIINIYKNNRTIQNNNTVKANRSDSIEISNVSKEIAKYLSVAKDYDVVNEKVDRIKEQIKNSKYDIDTDKIAKSLLKELKGCE</sequence>
<dbReference type="GO" id="GO:0045892">
    <property type="term" value="P:negative regulation of DNA-templated transcription"/>
    <property type="evidence" value="ECO:0007669"/>
    <property type="project" value="InterPro"/>
</dbReference>
<dbReference type="AlphaFoldDB" id="A0A1M4SVN1"/>
<proteinExistence type="inferred from homology"/>